<organism evidence="1 2">
    <name type="scientific">Collybiopsis luxurians FD-317 M1</name>
    <dbReference type="NCBI Taxonomy" id="944289"/>
    <lineage>
        <taxon>Eukaryota</taxon>
        <taxon>Fungi</taxon>
        <taxon>Dikarya</taxon>
        <taxon>Basidiomycota</taxon>
        <taxon>Agaricomycotina</taxon>
        <taxon>Agaricomycetes</taxon>
        <taxon>Agaricomycetidae</taxon>
        <taxon>Agaricales</taxon>
        <taxon>Marasmiineae</taxon>
        <taxon>Omphalotaceae</taxon>
        <taxon>Collybiopsis</taxon>
        <taxon>Collybiopsis luxurians</taxon>
    </lineage>
</organism>
<sequence>MFHILVMHPNADEPLRQPVRVDLAPGLPVPAGCSAWLVSLNKVLKGSVYLSKNAKTGLLAMLQSMEDHSVSSIILLCIFRELPFTLPVCTDLSACTRSLSTRYWTSHAIALALDSSGKLQSVNSNDKLLIWSWFCQYVDLLPELLSLLITHD</sequence>
<dbReference type="HOGENOM" id="CLU_115502_0_0_1"/>
<keyword evidence="2" id="KW-1185">Reference proteome</keyword>
<proteinExistence type="predicted"/>
<name>A0A0D0CGK3_9AGAR</name>
<dbReference type="AlphaFoldDB" id="A0A0D0CGK3"/>
<evidence type="ECO:0000313" key="1">
    <source>
        <dbReference type="EMBL" id="KIK54043.1"/>
    </source>
</evidence>
<reference evidence="1 2" key="1">
    <citation type="submission" date="2014-04" db="EMBL/GenBank/DDBJ databases">
        <title>Evolutionary Origins and Diversification of the Mycorrhizal Mutualists.</title>
        <authorList>
            <consortium name="DOE Joint Genome Institute"/>
            <consortium name="Mycorrhizal Genomics Consortium"/>
            <person name="Kohler A."/>
            <person name="Kuo A."/>
            <person name="Nagy L.G."/>
            <person name="Floudas D."/>
            <person name="Copeland A."/>
            <person name="Barry K.W."/>
            <person name="Cichocki N."/>
            <person name="Veneault-Fourrey C."/>
            <person name="LaButti K."/>
            <person name="Lindquist E.A."/>
            <person name="Lipzen A."/>
            <person name="Lundell T."/>
            <person name="Morin E."/>
            <person name="Murat C."/>
            <person name="Riley R."/>
            <person name="Ohm R."/>
            <person name="Sun H."/>
            <person name="Tunlid A."/>
            <person name="Henrissat B."/>
            <person name="Grigoriev I.V."/>
            <person name="Hibbett D.S."/>
            <person name="Martin F."/>
        </authorList>
    </citation>
    <scope>NUCLEOTIDE SEQUENCE [LARGE SCALE GENOMIC DNA]</scope>
    <source>
        <strain evidence="1 2">FD-317 M1</strain>
    </source>
</reference>
<dbReference type="Proteomes" id="UP000053593">
    <property type="component" value="Unassembled WGS sequence"/>
</dbReference>
<accession>A0A0D0CGK3</accession>
<gene>
    <name evidence="1" type="ORF">GYMLUDRAFT_63373</name>
</gene>
<dbReference type="EMBL" id="KN834820">
    <property type="protein sequence ID" value="KIK54043.1"/>
    <property type="molecule type" value="Genomic_DNA"/>
</dbReference>
<evidence type="ECO:0000313" key="2">
    <source>
        <dbReference type="Proteomes" id="UP000053593"/>
    </source>
</evidence>
<protein>
    <submittedName>
        <fullName evidence="1">Uncharacterized protein</fullName>
    </submittedName>
</protein>